<dbReference type="NCBIfam" id="NF033542">
    <property type="entry name" value="transpos_IS110"/>
    <property type="match status" value="1"/>
</dbReference>
<organism evidence="3">
    <name type="scientific">Streptomyces sp. R35</name>
    <dbReference type="NCBI Taxonomy" id="3238630"/>
    <lineage>
        <taxon>Bacteria</taxon>
        <taxon>Bacillati</taxon>
        <taxon>Actinomycetota</taxon>
        <taxon>Actinomycetes</taxon>
        <taxon>Kitasatosporales</taxon>
        <taxon>Streptomycetaceae</taxon>
        <taxon>Streptomyces</taxon>
    </lineage>
</organism>
<dbReference type="EMBL" id="CP163440">
    <property type="protein sequence ID" value="XDQ66485.1"/>
    <property type="molecule type" value="Genomic_DNA"/>
</dbReference>
<feature type="domain" description="Transposase IS116/IS110/IS902 C-terminal" evidence="2">
    <location>
        <begin position="229"/>
        <end position="311"/>
    </location>
</feature>
<evidence type="ECO:0000259" key="1">
    <source>
        <dbReference type="Pfam" id="PF01548"/>
    </source>
</evidence>
<sequence length="354" mass="38987">MADQIAVVGGVDTHTDFHQAAVIESIGRHLATQAFPTTPDGYRQLLNWLRSHGEVIAVGVEGTGAYGSQLTRVLRTHQVTVIEVDRPDRRARRANGKSDPLDAYAAATAVLSGRASATPKNRDGTVEAIRTLRVVRRSAVKARTQTLNQIRTLIVTAPDQVRERLRTLHTAELIRHLARSRPGPNPSDPACAARTALRRLARRYQHLTEEITEADTELEPLVAQAAPTLVALPGVGTETAAQLLITAGDNPDRLKSEASFAHLCAAAPVPASSGRTHRHRLNRGGNRRANHALHIIALVRMRYDTRTKKYVARRTAEGMSKKDILRCLKRFIAREVYQHLTRQNPTPKPLLQTA</sequence>
<dbReference type="RefSeq" id="WP_369263488.1">
    <property type="nucleotide sequence ID" value="NZ_CP163440.1"/>
</dbReference>
<dbReference type="GO" id="GO:0003677">
    <property type="term" value="F:DNA binding"/>
    <property type="evidence" value="ECO:0007669"/>
    <property type="project" value="InterPro"/>
</dbReference>
<evidence type="ECO:0000313" key="3">
    <source>
        <dbReference type="EMBL" id="XDQ66485.1"/>
    </source>
</evidence>
<dbReference type="PANTHER" id="PTHR33055">
    <property type="entry name" value="TRANSPOSASE FOR INSERTION SEQUENCE ELEMENT IS1111A"/>
    <property type="match status" value="1"/>
</dbReference>
<dbReference type="InterPro" id="IPR047650">
    <property type="entry name" value="Transpos_IS110"/>
</dbReference>
<accession>A0AB39SLA2</accession>
<name>A0AB39SLA2_9ACTN</name>
<feature type="domain" description="Transposase IS110-like N-terminal" evidence="1">
    <location>
        <begin position="10"/>
        <end position="154"/>
    </location>
</feature>
<reference evidence="3" key="1">
    <citation type="submission" date="2024-07" db="EMBL/GenBank/DDBJ databases">
        <authorList>
            <person name="Yu S.T."/>
        </authorList>
    </citation>
    <scope>NUCLEOTIDE SEQUENCE</scope>
    <source>
        <strain evidence="3">R35</strain>
    </source>
</reference>
<dbReference type="GO" id="GO:0004803">
    <property type="term" value="F:transposase activity"/>
    <property type="evidence" value="ECO:0007669"/>
    <property type="project" value="InterPro"/>
</dbReference>
<proteinExistence type="predicted"/>
<gene>
    <name evidence="3" type="ORF">AB5J50_39605</name>
</gene>
<dbReference type="Pfam" id="PF02371">
    <property type="entry name" value="Transposase_20"/>
    <property type="match status" value="1"/>
</dbReference>
<evidence type="ECO:0000259" key="2">
    <source>
        <dbReference type="Pfam" id="PF02371"/>
    </source>
</evidence>
<dbReference type="GO" id="GO:0006313">
    <property type="term" value="P:DNA transposition"/>
    <property type="evidence" value="ECO:0007669"/>
    <property type="project" value="InterPro"/>
</dbReference>
<dbReference type="InterPro" id="IPR003346">
    <property type="entry name" value="Transposase_20"/>
</dbReference>
<dbReference type="Pfam" id="PF01548">
    <property type="entry name" value="DEDD_Tnp_IS110"/>
    <property type="match status" value="1"/>
</dbReference>
<dbReference type="InterPro" id="IPR002525">
    <property type="entry name" value="Transp_IS110-like_N"/>
</dbReference>
<dbReference type="PANTHER" id="PTHR33055:SF16">
    <property type="entry name" value="TRANSPOSASE FOR INSERTION SEQUENCE ELEMENT IS1547"/>
    <property type="match status" value="1"/>
</dbReference>
<dbReference type="AlphaFoldDB" id="A0AB39SLA2"/>
<protein>
    <submittedName>
        <fullName evidence="3">IS110 family transposase</fullName>
    </submittedName>
</protein>